<dbReference type="Proteomes" id="UP001165063">
    <property type="component" value="Unassembled WGS sequence"/>
</dbReference>
<keyword evidence="4" id="KW-1185">Reference proteome</keyword>
<dbReference type="PANTHER" id="PTHR31905">
    <property type="entry name" value="COILED-COIL DOMAIN-CONTAINING PROTEIN 58"/>
    <property type="match status" value="1"/>
</dbReference>
<dbReference type="InterPro" id="IPR019171">
    <property type="entry name" value="MIX23"/>
</dbReference>
<protein>
    <submittedName>
        <fullName evidence="3">Unnamed protein product</fullName>
    </submittedName>
</protein>
<reference evidence="3" key="1">
    <citation type="submission" date="2023-04" db="EMBL/GenBank/DDBJ databases">
        <title>Ambrosiozyma monospora NBRC 1965.</title>
        <authorList>
            <person name="Ichikawa N."/>
            <person name="Sato H."/>
            <person name="Tonouchi N."/>
        </authorList>
    </citation>
    <scope>NUCLEOTIDE SEQUENCE</scope>
    <source>
        <strain evidence="3">NBRC 1965</strain>
    </source>
</reference>
<dbReference type="PANTHER" id="PTHR31905:SF2">
    <property type="entry name" value="PROTEIN MIX23"/>
    <property type="match status" value="1"/>
</dbReference>
<evidence type="ECO:0000313" key="3">
    <source>
        <dbReference type="EMBL" id="GMG27487.1"/>
    </source>
</evidence>
<dbReference type="EMBL" id="BSXU01001443">
    <property type="protein sequence ID" value="GMG27487.1"/>
    <property type="molecule type" value="Genomic_DNA"/>
</dbReference>
<feature type="compositionally biased region" description="Low complexity" evidence="2">
    <location>
        <begin position="1"/>
        <end position="24"/>
    </location>
</feature>
<organism evidence="3 4">
    <name type="scientific">Ambrosiozyma monospora</name>
    <name type="common">Yeast</name>
    <name type="synonym">Endomycopsis monosporus</name>
    <dbReference type="NCBI Taxonomy" id="43982"/>
    <lineage>
        <taxon>Eukaryota</taxon>
        <taxon>Fungi</taxon>
        <taxon>Dikarya</taxon>
        <taxon>Ascomycota</taxon>
        <taxon>Saccharomycotina</taxon>
        <taxon>Pichiomycetes</taxon>
        <taxon>Pichiales</taxon>
        <taxon>Pichiaceae</taxon>
        <taxon>Ambrosiozyma</taxon>
    </lineage>
</organism>
<name>A0A9W6YWG6_AMBMO</name>
<dbReference type="OrthoDB" id="5593818at2759"/>
<comment type="similarity">
    <text evidence="1">Belongs to the MIX23 family.</text>
</comment>
<accession>A0A9W6YWG6</accession>
<comment type="caution">
    <text evidence="3">The sequence shown here is derived from an EMBL/GenBank/DDBJ whole genome shotgun (WGS) entry which is preliminary data.</text>
</comment>
<dbReference type="GO" id="GO:0005758">
    <property type="term" value="C:mitochondrial intermembrane space"/>
    <property type="evidence" value="ECO:0007669"/>
    <property type="project" value="InterPro"/>
</dbReference>
<evidence type="ECO:0000256" key="2">
    <source>
        <dbReference type="SAM" id="MobiDB-lite"/>
    </source>
</evidence>
<evidence type="ECO:0000256" key="1">
    <source>
        <dbReference type="ARBA" id="ARBA00024204"/>
    </source>
</evidence>
<feature type="region of interest" description="Disordered" evidence="2">
    <location>
        <begin position="1"/>
        <end position="29"/>
    </location>
</feature>
<dbReference type="AlphaFoldDB" id="A0A9W6YWG6"/>
<proteinExistence type="inferred from homology"/>
<gene>
    <name evidence="3" type="ORF">Amon01_000344500</name>
</gene>
<sequence>MPLIDSTLPSSPSSSGSSSSPLDIIPEKRIPQPPALSRQVCLANNKSLANFLKLSRQNVDDNLKTRLNSIINHHESSKKRSILPFQKPTGDSESPCLPLIRDLLFPQWSERVKGIEYCLKEGEAISNEVKTEESVQLTDEERDKLLRINPYGLRELQANIRNKSIQAQNILNKYKNEQMVEGIVRERSTELIYDYCNLDSFDLNAEFEDYMSKLSEK</sequence>
<evidence type="ECO:0000313" key="4">
    <source>
        <dbReference type="Proteomes" id="UP001165063"/>
    </source>
</evidence>
<dbReference type="Pfam" id="PF09774">
    <property type="entry name" value="MIX23"/>
    <property type="match status" value="1"/>
</dbReference>